<evidence type="ECO:0000313" key="4">
    <source>
        <dbReference type="Proteomes" id="UP000321034"/>
    </source>
</evidence>
<dbReference type="SUPFAM" id="SSF56601">
    <property type="entry name" value="beta-lactamase/transpeptidase-like"/>
    <property type="match status" value="1"/>
</dbReference>
<evidence type="ECO:0000313" key="3">
    <source>
        <dbReference type="EMBL" id="TXK09711.1"/>
    </source>
</evidence>
<protein>
    <submittedName>
        <fullName evidence="3">Beta-lactamase family protein</fullName>
    </submittedName>
</protein>
<dbReference type="Pfam" id="PF00144">
    <property type="entry name" value="Beta-lactamase"/>
    <property type="match status" value="1"/>
</dbReference>
<comment type="caution">
    <text evidence="3">The sequence shown here is derived from an EMBL/GenBank/DDBJ whole genome shotgun (WGS) entry which is preliminary data.</text>
</comment>
<feature type="signal peptide" evidence="1">
    <location>
        <begin position="1"/>
        <end position="28"/>
    </location>
</feature>
<dbReference type="EMBL" id="VRSV01000002">
    <property type="protein sequence ID" value="TXK09711.1"/>
    <property type="molecule type" value="Genomic_DNA"/>
</dbReference>
<keyword evidence="1" id="KW-0732">Signal</keyword>
<name>A0A5C8HXI3_9MICO</name>
<dbReference type="PROSITE" id="PS51257">
    <property type="entry name" value="PROKAR_LIPOPROTEIN"/>
    <property type="match status" value="1"/>
</dbReference>
<dbReference type="AlphaFoldDB" id="A0A5C8HXI3"/>
<feature type="chain" id="PRO_5022901376" evidence="1">
    <location>
        <begin position="29"/>
        <end position="426"/>
    </location>
</feature>
<dbReference type="InterPro" id="IPR050789">
    <property type="entry name" value="Diverse_Enzym_Activities"/>
</dbReference>
<organism evidence="3 4">
    <name type="scientific">Microbacterium hatanonis</name>
    <dbReference type="NCBI Taxonomy" id="404366"/>
    <lineage>
        <taxon>Bacteria</taxon>
        <taxon>Bacillati</taxon>
        <taxon>Actinomycetota</taxon>
        <taxon>Actinomycetes</taxon>
        <taxon>Micrococcales</taxon>
        <taxon>Microbacteriaceae</taxon>
        <taxon>Microbacterium</taxon>
    </lineage>
</organism>
<dbReference type="InterPro" id="IPR012338">
    <property type="entry name" value="Beta-lactam/transpept-like"/>
</dbReference>
<dbReference type="Gene3D" id="3.40.710.10">
    <property type="entry name" value="DD-peptidase/beta-lactamase superfamily"/>
    <property type="match status" value="1"/>
</dbReference>
<keyword evidence="4" id="KW-1185">Reference proteome</keyword>
<feature type="domain" description="Beta-lactamase-related" evidence="2">
    <location>
        <begin position="53"/>
        <end position="376"/>
    </location>
</feature>
<dbReference type="PANTHER" id="PTHR43283">
    <property type="entry name" value="BETA-LACTAMASE-RELATED"/>
    <property type="match status" value="1"/>
</dbReference>
<dbReference type="Proteomes" id="UP000321034">
    <property type="component" value="Unassembled WGS sequence"/>
</dbReference>
<reference evidence="3 4" key="1">
    <citation type="submission" date="2019-08" db="EMBL/GenBank/DDBJ databases">
        <authorList>
            <person name="Dong K."/>
        </authorList>
    </citation>
    <scope>NUCLEOTIDE SEQUENCE [LARGE SCALE GENOMIC DNA]</scope>
    <source>
        <strain evidence="3 4">JCM14558</strain>
    </source>
</reference>
<proteinExistence type="predicted"/>
<dbReference type="OrthoDB" id="3174977at2"/>
<evidence type="ECO:0000256" key="1">
    <source>
        <dbReference type="SAM" id="SignalP"/>
    </source>
</evidence>
<dbReference type="RefSeq" id="WP_147894912.1">
    <property type="nucleotide sequence ID" value="NZ_BAAANR010000001.1"/>
</dbReference>
<accession>A0A5C8HXI3</accession>
<sequence length="426" mass="43406">MRILPKRRGAAVAAGVALALIALSGCSAQQTVDIDVPPQTEAALPAETVTQLEAAVTAAMTATGSSGAIVGVWAPWSGTWVTALGTQSIGGSEPVTADMGFRAADVTRAMTCDVLYAVAAEGALSVDDSVTMYVSAVPELADVTLRQLCDSTSGIGSYASQLQSLVLSNPARVWNPRELAAYGLAELDDSQPGTVFRDSDAGYLILGLALERAKNESLPSLIERYITEPLELPSTRLPATAAQAPGDGAVLDGHWSTPDAAGAWNCTDPADFTTLSSSIGGADSGAVTTIDDLGRYAQALATNALGSEDDGRFSTPLPVSADQPTWLTTTGGAYQAGSLVGQYGSIPGYITAAFADPTTGMTVAVVLNNSGANQAIGAWLAWELAAIASKAPAAAGQTVPEAGLPWTAQQWHDQIAGNAICAPPAA</sequence>
<evidence type="ECO:0000259" key="2">
    <source>
        <dbReference type="Pfam" id="PF00144"/>
    </source>
</evidence>
<dbReference type="InterPro" id="IPR001466">
    <property type="entry name" value="Beta-lactam-related"/>
</dbReference>
<gene>
    <name evidence="3" type="ORF">FVP77_12480</name>
</gene>